<evidence type="ECO:0000313" key="6">
    <source>
        <dbReference type="EMBL" id="KAK4490162.1"/>
    </source>
</evidence>
<feature type="chain" id="PRO_5046030258" description="Cystatin domain-containing protein" evidence="4">
    <location>
        <begin position="24"/>
        <end position="264"/>
    </location>
</feature>
<feature type="region of interest" description="Disordered" evidence="3">
    <location>
        <begin position="135"/>
        <end position="154"/>
    </location>
</feature>
<reference evidence="6 7" key="1">
    <citation type="journal article" date="2023" name="bioRxiv">
        <title>Genome report: Whole genome sequence and annotation of Penstemon davidsonii.</title>
        <authorList>
            <person name="Ostevik K.L."/>
            <person name="Alabady M."/>
            <person name="Zhang M."/>
            <person name="Rausher M.D."/>
        </authorList>
    </citation>
    <scope>NUCLEOTIDE SEQUENCE [LARGE SCALE GENOMIC DNA]</scope>
    <source>
        <strain evidence="6">DNT005</strain>
        <tissue evidence="6">Whole leaf</tissue>
    </source>
</reference>
<keyword evidence="4" id="KW-0732">Signal</keyword>
<dbReference type="Pfam" id="PF16845">
    <property type="entry name" value="SQAPI"/>
    <property type="match status" value="1"/>
</dbReference>
<feature type="compositionally biased region" description="Polar residues" evidence="3">
    <location>
        <begin position="175"/>
        <end position="190"/>
    </location>
</feature>
<dbReference type="PANTHER" id="PTHR47364:SF2">
    <property type="entry name" value="CYSTEINE PROTEINASE INHIBITOR 5"/>
    <property type="match status" value="1"/>
</dbReference>
<gene>
    <name evidence="6" type="ORF">RD792_000819</name>
</gene>
<dbReference type="InterPro" id="IPR000010">
    <property type="entry name" value="Cystatin_dom"/>
</dbReference>
<evidence type="ECO:0000256" key="2">
    <source>
        <dbReference type="ARBA" id="ARBA00022704"/>
    </source>
</evidence>
<name>A0ABR0DLY7_9LAMI</name>
<dbReference type="InterPro" id="IPR046350">
    <property type="entry name" value="Cystatin_sf"/>
</dbReference>
<dbReference type="CDD" id="cd00042">
    <property type="entry name" value="CY"/>
    <property type="match status" value="1"/>
</dbReference>
<keyword evidence="7" id="KW-1185">Reference proteome</keyword>
<evidence type="ECO:0000259" key="5">
    <source>
        <dbReference type="SMART" id="SM00043"/>
    </source>
</evidence>
<evidence type="ECO:0000256" key="3">
    <source>
        <dbReference type="SAM" id="MobiDB-lite"/>
    </source>
</evidence>
<organism evidence="6 7">
    <name type="scientific">Penstemon davidsonii</name>
    <dbReference type="NCBI Taxonomy" id="160366"/>
    <lineage>
        <taxon>Eukaryota</taxon>
        <taxon>Viridiplantae</taxon>
        <taxon>Streptophyta</taxon>
        <taxon>Embryophyta</taxon>
        <taxon>Tracheophyta</taxon>
        <taxon>Spermatophyta</taxon>
        <taxon>Magnoliopsida</taxon>
        <taxon>eudicotyledons</taxon>
        <taxon>Gunneridae</taxon>
        <taxon>Pentapetalae</taxon>
        <taxon>asterids</taxon>
        <taxon>lamiids</taxon>
        <taxon>Lamiales</taxon>
        <taxon>Plantaginaceae</taxon>
        <taxon>Cheloneae</taxon>
        <taxon>Penstemon</taxon>
    </lineage>
</organism>
<dbReference type="Proteomes" id="UP001291926">
    <property type="component" value="Unassembled WGS sequence"/>
</dbReference>
<dbReference type="SMART" id="SM00043">
    <property type="entry name" value="CY"/>
    <property type="match status" value="1"/>
</dbReference>
<dbReference type="SUPFAM" id="SSF54403">
    <property type="entry name" value="Cystatin/monellin"/>
    <property type="match status" value="1"/>
</dbReference>
<evidence type="ECO:0000256" key="1">
    <source>
        <dbReference type="ARBA" id="ARBA00022690"/>
    </source>
</evidence>
<comment type="caution">
    <text evidence="6">The sequence shown here is derived from an EMBL/GenBank/DDBJ whole genome shotgun (WGS) entry which is preliminary data.</text>
</comment>
<evidence type="ECO:0000313" key="7">
    <source>
        <dbReference type="Proteomes" id="UP001291926"/>
    </source>
</evidence>
<feature type="signal peptide" evidence="4">
    <location>
        <begin position="1"/>
        <end position="23"/>
    </location>
</feature>
<proteinExistence type="predicted"/>
<protein>
    <recommendedName>
        <fullName evidence="5">Cystatin domain-containing protein</fullName>
    </recommendedName>
</protein>
<evidence type="ECO:0000256" key="4">
    <source>
        <dbReference type="SAM" id="SignalP"/>
    </source>
</evidence>
<dbReference type="EMBL" id="JAYDYQ010001087">
    <property type="protein sequence ID" value="KAK4490162.1"/>
    <property type="molecule type" value="Genomic_DNA"/>
</dbReference>
<feature type="compositionally biased region" description="Polar residues" evidence="3">
    <location>
        <begin position="135"/>
        <end position="152"/>
    </location>
</feature>
<feature type="region of interest" description="Disordered" evidence="3">
    <location>
        <begin position="168"/>
        <end position="195"/>
    </location>
</feature>
<dbReference type="PANTHER" id="PTHR47364">
    <property type="entry name" value="CYSTEINE PROTEINASE INHIBITOR 5"/>
    <property type="match status" value="1"/>
</dbReference>
<dbReference type="Gene3D" id="3.10.450.10">
    <property type="match status" value="1"/>
</dbReference>
<accession>A0ABR0DLY7</accession>
<feature type="domain" description="Cystatin" evidence="5">
    <location>
        <begin position="24"/>
        <end position="114"/>
    </location>
</feature>
<keyword evidence="1" id="KW-0646">Protease inhibitor</keyword>
<keyword evidence="2" id="KW-0789">Thiol protease inhibitor</keyword>
<sequence length="264" mass="29398">MAAKSHVVIFALVLSILATATFGGIVGGSQPIENPNDPAVVEIAKFAVAEHNKKAKAALEFVKVVKGEILAVVGTHYKLVISAKDGSATKNYEAVVYERPWDKEEIKSDVRIHKPRTVYKAMSLALEFENKLGPNRSSEPNCVTQNGSTPVNPISVDRTLQYRDNYNTPLIPAENSRNPLPANQSTQQKQPRPWDVERQNRLAKGLCFRCNEKFGLGHRCKQASFSLMELTEEHISADENQAYRGDNENSYNDYELAKITLFPP</sequence>